<organism evidence="1 2">
    <name type="scientific">Streblomastix strix</name>
    <dbReference type="NCBI Taxonomy" id="222440"/>
    <lineage>
        <taxon>Eukaryota</taxon>
        <taxon>Metamonada</taxon>
        <taxon>Preaxostyla</taxon>
        <taxon>Oxymonadida</taxon>
        <taxon>Streblomastigidae</taxon>
        <taxon>Streblomastix</taxon>
    </lineage>
</organism>
<evidence type="ECO:0000313" key="2">
    <source>
        <dbReference type="Proteomes" id="UP000324800"/>
    </source>
</evidence>
<comment type="caution">
    <text evidence="1">The sequence shown here is derived from an EMBL/GenBank/DDBJ whole genome shotgun (WGS) entry which is preliminary data.</text>
</comment>
<name>A0A5J4TRB2_9EUKA</name>
<gene>
    <name evidence="1" type="ORF">EZS28_044023</name>
</gene>
<dbReference type="AlphaFoldDB" id="A0A5J4TRB2"/>
<sequence>MGWTREMIVTKKYLTIEGTYDNQSCEAKCKMVIFNSRFKDFDKILSNSDCTQYWKDLNLKCPLCDNPMEEVRKV</sequence>
<accession>A0A5J4TRB2</accession>
<dbReference type="Proteomes" id="UP000324800">
    <property type="component" value="Unassembled WGS sequence"/>
</dbReference>
<proteinExistence type="predicted"/>
<evidence type="ECO:0000313" key="1">
    <source>
        <dbReference type="EMBL" id="KAA6360449.1"/>
    </source>
</evidence>
<dbReference type="EMBL" id="SNRW01026931">
    <property type="protein sequence ID" value="KAA6360449.1"/>
    <property type="molecule type" value="Genomic_DNA"/>
</dbReference>
<protein>
    <submittedName>
        <fullName evidence="1">Uncharacterized protein</fullName>
    </submittedName>
</protein>
<reference evidence="1 2" key="1">
    <citation type="submission" date="2019-03" db="EMBL/GenBank/DDBJ databases">
        <title>Single cell metagenomics reveals metabolic interactions within the superorganism composed of flagellate Streblomastix strix and complex community of Bacteroidetes bacteria on its surface.</title>
        <authorList>
            <person name="Treitli S.C."/>
            <person name="Kolisko M."/>
            <person name="Husnik F."/>
            <person name="Keeling P."/>
            <person name="Hampl V."/>
        </authorList>
    </citation>
    <scope>NUCLEOTIDE SEQUENCE [LARGE SCALE GENOMIC DNA]</scope>
    <source>
        <strain evidence="1">ST1C</strain>
    </source>
</reference>